<gene>
    <name evidence="4" type="ORF">HPP92_001799</name>
</gene>
<dbReference type="Pfam" id="PF14383">
    <property type="entry name" value="VARLMGL"/>
    <property type="match status" value="1"/>
</dbReference>
<dbReference type="EMBL" id="JADCNM010000001">
    <property type="protein sequence ID" value="KAG0501727.1"/>
    <property type="molecule type" value="Genomic_DNA"/>
</dbReference>
<sequence>MGSEKGRSKRRGFFHLFNWNRKSRKKLFPLSPESTEQEERSNTSLTGTRLQLNETVGLSSVKGNSSVTDEDGNGVRAPGLVARLMGLESIPASGISKPNSILSFTKNPLHHNQIFEDQPNHIWHGEISNSVDFPTQKMPSSPIERFQTEILPPRPARTISLTPKKVLPTIKNAGFTKRNEAHIMEAVVRIINPAFEDDIRDKFPSSFEPFNVHQTKERISSSQRSSKVLDSPRSDVYLKEKTFGRSHNALEYSSSSFRPSSDVSDTKSLNKAGKGESVLLAIQAKVNVQRRKGVRTVGRNGLQVLKNIDEDKINQPFRSQPRSQQNKQQKKASMSGESGVLRQNNQKQNHLPAKGNLTSKQSVSNKQGRRIPYEDASLGKNKISMLTGDSRDCNWDDTLQTCTSESEDFISSNKDFPRTKRLKEGDLNCERTDKNPAVHQSKHAQPCALTNEQSKGNKDYENDGADILSNTCSLVKSMSCAPFSIQNEEYCEKRKLYDFDNNFPRNGFANKLSSHGLSLINGGALSLVLEQKLGELASGDHSFCNFIEDTTTAASSYPSSSSSSMSIHQSQVSDIGSTGINALGLEDKFMPRTSLDQQTWAFESSISSTNAHIFDLSYKLEGLERLNCSSSSSSSDARNEPDLLQTSPLSIVEVSFSSQNCDSAVACTENIKGSKMSAHSANVQNIITSLDTEPDLLDSAPSSSSFWETSSSQNLTNHDKPSLQDLGYLNEILNSWKASSNQSPLLNPLLFNEMESKKHKDGRTRRKMLFDRVNECLDCRYSLLFMPNARAAAESLKPEDMAREVYREVSQWEEGTGGCMVDELVQRDMSGRAVRWVGFEDEAYEMVGEMEEEIVGFFINEIVAFCFHLKV</sequence>
<evidence type="ECO:0000256" key="1">
    <source>
        <dbReference type="SAM" id="MobiDB-lite"/>
    </source>
</evidence>
<dbReference type="OrthoDB" id="765769at2759"/>
<evidence type="ECO:0008006" key="6">
    <source>
        <dbReference type="Google" id="ProtNLM"/>
    </source>
</evidence>
<dbReference type="AlphaFoldDB" id="A0A835VK04"/>
<feature type="region of interest" description="Disordered" evidence="1">
    <location>
        <begin position="27"/>
        <end position="46"/>
    </location>
</feature>
<proteinExistence type="predicted"/>
<feature type="compositionally biased region" description="Polar residues" evidence="1">
    <location>
        <begin position="316"/>
        <end position="349"/>
    </location>
</feature>
<reference evidence="4 5" key="1">
    <citation type="journal article" date="2020" name="Nat. Food">
        <title>A phased Vanilla planifolia genome enables genetic improvement of flavour and production.</title>
        <authorList>
            <person name="Hasing T."/>
            <person name="Tang H."/>
            <person name="Brym M."/>
            <person name="Khazi F."/>
            <person name="Huang T."/>
            <person name="Chambers A.H."/>
        </authorList>
    </citation>
    <scope>NUCLEOTIDE SEQUENCE [LARGE SCALE GENOMIC DNA]</scope>
    <source>
        <tissue evidence="4">Leaf</tissue>
    </source>
</reference>
<protein>
    <recommendedName>
        <fullName evidence="6">DUF4378 domain-containing protein</fullName>
    </recommendedName>
</protein>
<dbReference type="InterPro" id="IPR025486">
    <property type="entry name" value="DUF4378"/>
</dbReference>
<dbReference type="InterPro" id="IPR032795">
    <property type="entry name" value="DUF3741-assoc"/>
</dbReference>
<feature type="domain" description="DUF3741" evidence="3">
    <location>
        <begin position="65"/>
        <end position="95"/>
    </location>
</feature>
<feature type="domain" description="DUF4378" evidence="2">
    <location>
        <begin position="729"/>
        <end position="860"/>
    </location>
</feature>
<feature type="region of interest" description="Disordered" evidence="1">
    <location>
        <begin position="312"/>
        <end position="376"/>
    </location>
</feature>
<evidence type="ECO:0000313" key="4">
    <source>
        <dbReference type="EMBL" id="KAG0501727.1"/>
    </source>
</evidence>
<dbReference type="Pfam" id="PF14309">
    <property type="entry name" value="DUF4378"/>
    <property type="match status" value="1"/>
</dbReference>
<name>A0A835VK04_VANPL</name>
<dbReference type="PANTHER" id="PTHR21726">
    <property type="entry name" value="PHOSPHATIDYLINOSITOL N-ACETYLGLUCOSAMINYLTRANSFERASE SUBUNIT P DOWN SYNDROME CRITICAL REGION PROTEIN 5 -RELATED"/>
    <property type="match status" value="1"/>
</dbReference>
<accession>A0A835VK04</accession>
<dbReference type="Proteomes" id="UP000639772">
    <property type="component" value="Chromosome 1"/>
</dbReference>
<dbReference type="PANTHER" id="PTHR21726:SF29">
    <property type="entry name" value="EXPRESSED PROTEIN"/>
    <property type="match status" value="1"/>
</dbReference>
<organism evidence="4 5">
    <name type="scientific">Vanilla planifolia</name>
    <name type="common">Vanilla</name>
    <dbReference type="NCBI Taxonomy" id="51239"/>
    <lineage>
        <taxon>Eukaryota</taxon>
        <taxon>Viridiplantae</taxon>
        <taxon>Streptophyta</taxon>
        <taxon>Embryophyta</taxon>
        <taxon>Tracheophyta</taxon>
        <taxon>Spermatophyta</taxon>
        <taxon>Magnoliopsida</taxon>
        <taxon>Liliopsida</taxon>
        <taxon>Asparagales</taxon>
        <taxon>Orchidaceae</taxon>
        <taxon>Vanilloideae</taxon>
        <taxon>Vanilleae</taxon>
        <taxon>Vanilla</taxon>
    </lineage>
</organism>
<evidence type="ECO:0000259" key="2">
    <source>
        <dbReference type="Pfam" id="PF14309"/>
    </source>
</evidence>
<feature type="compositionally biased region" description="Polar residues" evidence="1">
    <location>
        <begin position="356"/>
        <end position="366"/>
    </location>
</feature>
<evidence type="ECO:0000313" key="5">
    <source>
        <dbReference type="Proteomes" id="UP000639772"/>
    </source>
</evidence>
<evidence type="ECO:0000259" key="3">
    <source>
        <dbReference type="Pfam" id="PF14383"/>
    </source>
</evidence>
<comment type="caution">
    <text evidence="4">The sequence shown here is derived from an EMBL/GenBank/DDBJ whole genome shotgun (WGS) entry which is preliminary data.</text>
</comment>